<comment type="caution">
    <text evidence="2">The sequence shown here is derived from an EMBL/GenBank/DDBJ whole genome shotgun (WGS) entry which is preliminary data.</text>
</comment>
<evidence type="ECO:0000313" key="2">
    <source>
        <dbReference type="EMBL" id="RZO25357.1"/>
    </source>
</evidence>
<dbReference type="EMBL" id="SHBG01000006">
    <property type="protein sequence ID" value="RZO25357.1"/>
    <property type="molecule type" value="Genomic_DNA"/>
</dbReference>
<name>A0A520MVU0_9GAMM</name>
<organism evidence="2 3">
    <name type="scientific">SAR86 cluster bacterium</name>
    <dbReference type="NCBI Taxonomy" id="2030880"/>
    <lineage>
        <taxon>Bacteria</taxon>
        <taxon>Pseudomonadati</taxon>
        <taxon>Pseudomonadota</taxon>
        <taxon>Gammaproteobacteria</taxon>
        <taxon>SAR86 cluster</taxon>
    </lineage>
</organism>
<dbReference type="Pfam" id="PF10003">
    <property type="entry name" value="DUF2244"/>
    <property type="match status" value="1"/>
</dbReference>
<feature type="transmembrane region" description="Helical" evidence="1">
    <location>
        <begin position="41"/>
        <end position="60"/>
    </location>
</feature>
<dbReference type="Proteomes" id="UP000315498">
    <property type="component" value="Unassembled WGS sequence"/>
</dbReference>
<dbReference type="AlphaFoldDB" id="A0A520MVU0"/>
<protein>
    <submittedName>
        <fullName evidence="2">DUF2244 domain-containing protein</fullName>
    </submittedName>
</protein>
<keyword evidence="1" id="KW-1133">Transmembrane helix</keyword>
<proteinExistence type="predicted"/>
<keyword evidence="1" id="KW-0472">Membrane</keyword>
<reference evidence="2 3" key="1">
    <citation type="submission" date="2019-02" db="EMBL/GenBank/DDBJ databases">
        <title>Prokaryotic population dynamics and viral predation in marine succession experiment using metagenomics: the confinement effect.</title>
        <authorList>
            <person name="Haro-Moreno J.M."/>
            <person name="Rodriguez-Valera F."/>
            <person name="Lopez-Perez M."/>
        </authorList>
    </citation>
    <scope>NUCLEOTIDE SEQUENCE [LARGE SCALE GENOMIC DNA]</scope>
    <source>
        <strain evidence="2">MED-G161</strain>
    </source>
</reference>
<gene>
    <name evidence="2" type="ORF">EVA94_01135</name>
</gene>
<sequence length="149" mass="17114">MISLSPNSSLVGVYRIIFLSSITFVCGGIAITFYFVGASLILPFAGIELTVLFIAFYLSFKWSSKKEKIYISQETVKIEKGTNKAEYLWEEFRTFTSFQIKKEKDKTLRLSFKSKGQDVYFGDFLNEDDKNLLKDSIKDIIEELNAQIN</sequence>
<evidence type="ECO:0000256" key="1">
    <source>
        <dbReference type="SAM" id="Phobius"/>
    </source>
</evidence>
<dbReference type="InterPro" id="IPR019253">
    <property type="entry name" value="DUF2244_TM"/>
</dbReference>
<feature type="transmembrane region" description="Helical" evidence="1">
    <location>
        <begin position="12"/>
        <end position="35"/>
    </location>
</feature>
<evidence type="ECO:0000313" key="3">
    <source>
        <dbReference type="Proteomes" id="UP000315498"/>
    </source>
</evidence>
<accession>A0A520MVU0</accession>
<keyword evidence="1" id="KW-0812">Transmembrane</keyword>